<evidence type="ECO:0008006" key="3">
    <source>
        <dbReference type="Google" id="ProtNLM"/>
    </source>
</evidence>
<evidence type="ECO:0000313" key="1">
    <source>
        <dbReference type="EMBL" id="SEK07723.1"/>
    </source>
</evidence>
<protein>
    <recommendedName>
        <fullName evidence="3">Transporter</fullName>
    </recommendedName>
</protein>
<reference evidence="1 2" key="1">
    <citation type="submission" date="2016-10" db="EMBL/GenBank/DDBJ databases">
        <authorList>
            <person name="de Groot N.N."/>
        </authorList>
    </citation>
    <scope>NUCLEOTIDE SEQUENCE [LARGE SCALE GENOMIC DNA]</scope>
    <source>
        <strain evidence="1 2">DSM 29340</strain>
    </source>
</reference>
<dbReference type="OrthoDB" id="9809066at2"/>
<dbReference type="RefSeq" id="WP_092371513.1">
    <property type="nucleotide sequence ID" value="NZ_BMGV01000018.1"/>
</dbReference>
<sequence length="223" mass="24280">MIPISISPNWNLISRTIIPLVDQDGVVPEAGGQSGIGNITQSFFFSPKSPTKGGLVWGIGPVIQIPTASDDIAPDQWGAGVTGVVLKQSGPWTVGALANHLWSISDNDRYGKQSGTFLQPFLSYTTPKATSFTINTESTYNWETEDWSVPINFTVGQVVKLGDQPVQLSLGARYWAESPEFGPDGWGARFQVTCLFSEVAHKRFRRIFLAALPLSDSHPSRIS</sequence>
<dbReference type="AlphaFoldDB" id="A0A1H7E184"/>
<keyword evidence="2" id="KW-1185">Reference proteome</keyword>
<accession>A0A1H7E184</accession>
<dbReference type="STRING" id="1227549.SAMN05444007_1211"/>
<evidence type="ECO:0000313" key="2">
    <source>
        <dbReference type="Proteomes" id="UP000199379"/>
    </source>
</evidence>
<dbReference type="EMBL" id="FNYD01000021">
    <property type="protein sequence ID" value="SEK07723.1"/>
    <property type="molecule type" value="Genomic_DNA"/>
</dbReference>
<dbReference type="Proteomes" id="UP000199379">
    <property type="component" value="Unassembled WGS sequence"/>
</dbReference>
<name>A0A1H7E184_9RHOB</name>
<proteinExistence type="predicted"/>
<organism evidence="1 2">
    <name type="scientific">Cribrihabitans marinus</name>
    <dbReference type="NCBI Taxonomy" id="1227549"/>
    <lineage>
        <taxon>Bacteria</taxon>
        <taxon>Pseudomonadati</taxon>
        <taxon>Pseudomonadota</taxon>
        <taxon>Alphaproteobacteria</taxon>
        <taxon>Rhodobacterales</taxon>
        <taxon>Paracoccaceae</taxon>
        <taxon>Cribrihabitans</taxon>
    </lineage>
</organism>
<gene>
    <name evidence="1" type="ORF">SAMN05444007_1211</name>
</gene>